<dbReference type="AlphaFoldDB" id="A0A975ERE2"/>
<protein>
    <submittedName>
        <fullName evidence="4">GNAT family N-acetyltransferase</fullName>
    </submittedName>
</protein>
<dbReference type="InterPro" id="IPR016181">
    <property type="entry name" value="Acyl_CoA_acyltransferase"/>
</dbReference>
<dbReference type="Gene3D" id="3.40.630.30">
    <property type="match status" value="1"/>
</dbReference>
<dbReference type="PROSITE" id="PS51186">
    <property type="entry name" value="GNAT"/>
    <property type="match status" value="1"/>
</dbReference>
<feature type="domain" description="N-acetyltransferase" evidence="3">
    <location>
        <begin position="1"/>
        <end position="143"/>
    </location>
</feature>
<dbReference type="InterPro" id="IPR050832">
    <property type="entry name" value="Bact_Acetyltransf"/>
</dbReference>
<gene>
    <name evidence="4" type="ORF">HZ995_02845</name>
</gene>
<dbReference type="InterPro" id="IPR000182">
    <property type="entry name" value="GNAT_dom"/>
</dbReference>
<accession>A0A975ERE2</accession>
<dbReference type="CDD" id="cd04301">
    <property type="entry name" value="NAT_SF"/>
    <property type="match status" value="1"/>
</dbReference>
<evidence type="ECO:0000256" key="2">
    <source>
        <dbReference type="ARBA" id="ARBA00023315"/>
    </source>
</evidence>
<evidence type="ECO:0000259" key="3">
    <source>
        <dbReference type="PROSITE" id="PS51186"/>
    </source>
</evidence>
<dbReference type="RefSeq" id="WP_209357171.1">
    <property type="nucleotide sequence ID" value="NZ_CP060010.1"/>
</dbReference>
<evidence type="ECO:0000256" key="1">
    <source>
        <dbReference type="ARBA" id="ARBA00022679"/>
    </source>
</evidence>
<dbReference type="GO" id="GO:0016747">
    <property type="term" value="F:acyltransferase activity, transferring groups other than amino-acyl groups"/>
    <property type="evidence" value="ECO:0007669"/>
    <property type="project" value="InterPro"/>
</dbReference>
<name>A0A975ERE2_9RHOB</name>
<sequence length="143" mass="16164">MRIRAATPEDARATGAILTEFVETTPWMPRLHSADEDRGFCATMIERGWVRVIEDDSVVGFIARNEAEVNALYVAQPFRGRGAGAALVRDAQASRDDLSLWTFQDNLGARRFYAAHGFHEVSRTDGQQTDEKLPDVQLEWRRL</sequence>
<dbReference type="EMBL" id="CP060010">
    <property type="protein sequence ID" value="QTN36472.1"/>
    <property type="molecule type" value="Genomic_DNA"/>
</dbReference>
<reference evidence="4" key="1">
    <citation type="submission" date="2020-07" db="EMBL/GenBank/DDBJ databases">
        <title>Genome sequences of bacteria associated with the marine, planktonic diatom Thalassiosira profunda strain ECT2AJA-044.</title>
        <authorList>
            <person name="Gargas C.B."/>
            <person name="Roberts W.R."/>
            <person name="Alverson A.J."/>
        </authorList>
    </citation>
    <scope>NUCLEOTIDE SEQUENCE</scope>
    <source>
        <strain evidence="4">ECT2AJA-044</strain>
    </source>
</reference>
<dbReference type="Pfam" id="PF00583">
    <property type="entry name" value="Acetyltransf_1"/>
    <property type="match status" value="1"/>
</dbReference>
<keyword evidence="1" id="KW-0808">Transferase</keyword>
<keyword evidence="2" id="KW-0012">Acyltransferase</keyword>
<dbReference type="SUPFAM" id="SSF55729">
    <property type="entry name" value="Acyl-CoA N-acyltransferases (Nat)"/>
    <property type="match status" value="1"/>
</dbReference>
<evidence type="ECO:0000313" key="5">
    <source>
        <dbReference type="Proteomes" id="UP000665026"/>
    </source>
</evidence>
<organism evidence="4 5">
    <name type="scientific">Cognatishimia activa</name>
    <dbReference type="NCBI Taxonomy" id="1715691"/>
    <lineage>
        <taxon>Bacteria</taxon>
        <taxon>Pseudomonadati</taxon>
        <taxon>Pseudomonadota</taxon>
        <taxon>Alphaproteobacteria</taxon>
        <taxon>Rhodobacterales</taxon>
        <taxon>Paracoccaceae</taxon>
        <taxon>Cognatishimia</taxon>
    </lineage>
</organism>
<dbReference type="PANTHER" id="PTHR43877">
    <property type="entry name" value="AMINOALKYLPHOSPHONATE N-ACETYLTRANSFERASE-RELATED-RELATED"/>
    <property type="match status" value="1"/>
</dbReference>
<proteinExistence type="predicted"/>
<dbReference type="KEGG" id="cact:HZ995_02845"/>
<evidence type="ECO:0000313" key="4">
    <source>
        <dbReference type="EMBL" id="QTN36472.1"/>
    </source>
</evidence>
<dbReference type="Proteomes" id="UP000665026">
    <property type="component" value="Chromosome"/>
</dbReference>